<dbReference type="PANTHER" id="PTHR24279">
    <property type="entry name" value="CYTOCHROME P450"/>
    <property type="match status" value="1"/>
</dbReference>
<comment type="caution">
    <text evidence="10">The sequence shown here is derived from an EMBL/GenBank/DDBJ whole genome shotgun (WGS) entry which is preliminary data.</text>
</comment>
<dbReference type="AlphaFoldDB" id="A0A8X6LZ38"/>
<evidence type="ECO:0000256" key="9">
    <source>
        <dbReference type="RuleBase" id="RU000461"/>
    </source>
</evidence>
<evidence type="ECO:0000313" key="11">
    <source>
        <dbReference type="Proteomes" id="UP000887116"/>
    </source>
</evidence>
<evidence type="ECO:0000256" key="8">
    <source>
        <dbReference type="PIRSR" id="PIRSR602401-1"/>
    </source>
</evidence>
<evidence type="ECO:0000256" key="7">
    <source>
        <dbReference type="ARBA" id="ARBA00023033"/>
    </source>
</evidence>
<dbReference type="PROSITE" id="PS00086">
    <property type="entry name" value="CYTOCHROME_P450"/>
    <property type="match status" value="1"/>
</dbReference>
<dbReference type="EMBL" id="BMAO01018791">
    <property type="protein sequence ID" value="GFR25992.1"/>
    <property type="molecule type" value="Genomic_DNA"/>
</dbReference>
<evidence type="ECO:0000256" key="1">
    <source>
        <dbReference type="ARBA" id="ARBA00001971"/>
    </source>
</evidence>
<proteinExistence type="inferred from homology"/>
<keyword evidence="5 9" id="KW-0560">Oxidoreductase</keyword>
<dbReference type="GO" id="GO:0004497">
    <property type="term" value="F:monooxygenase activity"/>
    <property type="evidence" value="ECO:0007669"/>
    <property type="project" value="UniProtKB-KW"/>
</dbReference>
<dbReference type="SUPFAM" id="SSF48264">
    <property type="entry name" value="Cytochrome P450"/>
    <property type="match status" value="1"/>
</dbReference>
<dbReference type="InterPro" id="IPR036396">
    <property type="entry name" value="Cyt_P450_sf"/>
</dbReference>
<evidence type="ECO:0000256" key="4">
    <source>
        <dbReference type="ARBA" id="ARBA00022723"/>
    </source>
</evidence>
<dbReference type="GO" id="GO:0016705">
    <property type="term" value="F:oxidoreductase activity, acting on paired donors, with incorporation or reduction of molecular oxygen"/>
    <property type="evidence" value="ECO:0007669"/>
    <property type="project" value="InterPro"/>
</dbReference>
<comment type="cofactor">
    <cofactor evidence="1 8">
        <name>heme</name>
        <dbReference type="ChEBI" id="CHEBI:30413"/>
    </cofactor>
</comment>
<evidence type="ECO:0000256" key="3">
    <source>
        <dbReference type="ARBA" id="ARBA00022617"/>
    </source>
</evidence>
<organism evidence="10 11">
    <name type="scientific">Trichonephila clavata</name>
    <name type="common">Joro spider</name>
    <name type="synonym">Nephila clavata</name>
    <dbReference type="NCBI Taxonomy" id="2740835"/>
    <lineage>
        <taxon>Eukaryota</taxon>
        <taxon>Metazoa</taxon>
        <taxon>Ecdysozoa</taxon>
        <taxon>Arthropoda</taxon>
        <taxon>Chelicerata</taxon>
        <taxon>Arachnida</taxon>
        <taxon>Araneae</taxon>
        <taxon>Araneomorphae</taxon>
        <taxon>Entelegynae</taxon>
        <taxon>Araneoidea</taxon>
        <taxon>Nephilidae</taxon>
        <taxon>Trichonephila</taxon>
    </lineage>
</organism>
<reference evidence="10" key="1">
    <citation type="submission" date="2020-07" db="EMBL/GenBank/DDBJ databases">
        <title>Multicomponent nature underlies the extraordinary mechanical properties of spider dragline silk.</title>
        <authorList>
            <person name="Kono N."/>
            <person name="Nakamura H."/>
            <person name="Mori M."/>
            <person name="Yoshida Y."/>
            <person name="Ohtoshi R."/>
            <person name="Malay A.D."/>
            <person name="Moran D.A.P."/>
            <person name="Tomita M."/>
            <person name="Numata K."/>
            <person name="Arakawa K."/>
        </authorList>
    </citation>
    <scope>NUCLEOTIDE SEQUENCE</scope>
</reference>
<keyword evidence="3 8" id="KW-0349">Heme</keyword>
<accession>A0A8X6LZ38</accession>
<dbReference type="Pfam" id="PF00067">
    <property type="entry name" value="p450"/>
    <property type="match status" value="1"/>
</dbReference>
<evidence type="ECO:0000313" key="10">
    <source>
        <dbReference type="EMBL" id="GFR25992.1"/>
    </source>
</evidence>
<keyword evidence="6 8" id="KW-0408">Iron</keyword>
<evidence type="ECO:0000256" key="6">
    <source>
        <dbReference type="ARBA" id="ARBA00023004"/>
    </source>
</evidence>
<evidence type="ECO:0000256" key="2">
    <source>
        <dbReference type="ARBA" id="ARBA00010617"/>
    </source>
</evidence>
<dbReference type="FunFam" id="1.10.630.10:FF:000006">
    <property type="entry name" value="Cytochrome P450 302a1, mitochondrial"/>
    <property type="match status" value="1"/>
</dbReference>
<dbReference type="InterPro" id="IPR001128">
    <property type="entry name" value="Cyt_P450"/>
</dbReference>
<feature type="binding site" description="axial binding residue" evidence="8">
    <location>
        <position position="522"/>
    </location>
    <ligand>
        <name>heme</name>
        <dbReference type="ChEBI" id="CHEBI:30413"/>
    </ligand>
    <ligandPart>
        <name>Fe</name>
        <dbReference type="ChEBI" id="CHEBI:18248"/>
    </ligandPart>
</feature>
<comment type="similarity">
    <text evidence="2 9">Belongs to the cytochrome P450 family.</text>
</comment>
<dbReference type="InterPro" id="IPR050479">
    <property type="entry name" value="CYP11_CYP27_families"/>
</dbReference>
<keyword evidence="4 8" id="KW-0479">Metal-binding</keyword>
<dbReference type="GO" id="GO:0005506">
    <property type="term" value="F:iron ion binding"/>
    <property type="evidence" value="ECO:0007669"/>
    <property type="project" value="InterPro"/>
</dbReference>
<dbReference type="CDD" id="cd11054">
    <property type="entry name" value="CYP24A1-like"/>
    <property type="match status" value="1"/>
</dbReference>
<keyword evidence="11" id="KW-1185">Reference proteome</keyword>
<gene>
    <name evidence="10" type="primary">Cyp49a1</name>
    <name evidence="10" type="ORF">TNCT_520901</name>
</gene>
<dbReference type="InterPro" id="IPR002401">
    <property type="entry name" value="Cyt_P450_E_grp-I"/>
</dbReference>
<keyword evidence="7 9" id="KW-0503">Monooxygenase</keyword>
<dbReference type="Gene3D" id="1.10.630.10">
    <property type="entry name" value="Cytochrome P450"/>
    <property type="match status" value="1"/>
</dbReference>
<sequence length="576" mass="66977">MYNHDKLFESRQRTTGGITKANPQLELQIFLEKKSYYCCTENEKAKNTKMRIPTNILLRCPKFDPLVTRNACPKESRPQSTLVAEAVSAEALDRAKPFKAIPGPKSLPFMGNIHRYMPFIGEYNKKAWHEAQRKKFHQYGSIVREEIAPGFNMIHLFDPRDMEVVSWNEGKFPKREFFVAMRMMREQNPEVYSSAGVAAANGESWHHIRTRSQVPMLRPEIMKTYLPQMNVIADDLIRRVRLLRLPNHQVPLLINELFKWALESVTYILFNERMGCLDDNVSPDSISQRYIKAVNEFFQLSAKVELSSLPIWRVFPSLSPSYQKLKKVHDFFFEHAMKYVQSKVKDLDKIDPDDTSNLSLMEKLILRGSPRDASIMAVDAMAAGIDTTSLTLAYVLRNLAANPEKQEKLQEEIDRVLPNNKPLEIDDIDKIPYLKACIKESMRLNPTVQGTSRTLDKDIVLSGYRIPADTLITLNYNVSSTQEKYFRDADKYIPERWLRSSKNTEKNDVFAFVPFGFGPRMCIGRRIAELEMFTLLSKMMQHFWIENKNNELEIRFQLVLMISNPLTYEFHERKKH</sequence>
<protein>
    <submittedName>
        <fullName evidence="10">Probable cytochrome P450 49a1</fullName>
    </submittedName>
</protein>
<dbReference type="PRINTS" id="PR00385">
    <property type="entry name" value="P450"/>
</dbReference>
<dbReference type="InterPro" id="IPR017972">
    <property type="entry name" value="Cyt_P450_CS"/>
</dbReference>
<dbReference type="PRINTS" id="PR00463">
    <property type="entry name" value="EP450I"/>
</dbReference>
<dbReference type="OrthoDB" id="3945418at2759"/>
<evidence type="ECO:0000256" key="5">
    <source>
        <dbReference type="ARBA" id="ARBA00023002"/>
    </source>
</evidence>
<dbReference type="GO" id="GO:0020037">
    <property type="term" value="F:heme binding"/>
    <property type="evidence" value="ECO:0007669"/>
    <property type="project" value="InterPro"/>
</dbReference>
<name>A0A8X6LZ38_TRICU</name>
<dbReference type="PANTHER" id="PTHR24279:SF120">
    <property type="entry name" value="CYTOCHROME P450"/>
    <property type="match status" value="1"/>
</dbReference>
<dbReference type="Proteomes" id="UP000887116">
    <property type="component" value="Unassembled WGS sequence"/>
</dbReference>